<evidence type="ECO:0000256" key="1">
    <source>
        <dbReference type="SAM" id="MobiDB-lite"/>
    </source>
</evidence>
<proteinExistence type="predicted"/>
<organism evidence="2 3">
    <name type="scientific">Colocasia esculenta</name>
    <name type="common">Wild taro</name>
    <name type="synonym">Arum esculentum</name>
    <dbReference type="NCBI Taxonomy" id="4460"/>
    <lineage>
        <taxon>Eukaryota</taxon>
        <taxon>Viridiplantae</taxon>
        <taxon>Streptophyta</taxon>
        <taxon>Embryophyta</taxon>
        <taxon>Tracheophyta</taxon>
        <taxon>Spermatophyta</taxon>
        <taxon>Magnoliopsida</taxon>
        <taxon>Liliopsida</taxon>
        <taxon>Araceae</taxon>
        <taxon>Aroideae</taxon>
        <taxon>Colocasieae</taxon>
        <taxon>Colocasia</taxon>
    </lineage>
</organism>
<gene>
    <name evidence="2" type="ORF">Taro_011165</name>
</gene>
<accession>A0A843U544</accession>
<evidence type="ECO:0000313" key="2">
    <source>
        <dbReference type="EMBL" id="MQL78728.1"/>
    </source>
</evidence>
<comment type="caution">
    <text evidence="2">The sequence shown here is derived from an EMBL/GenBank/DDBJ whole genome shotgun (WGS) entry which is preliminary data.</text>
</comment>
<dbReference type="EMBL" id="NMUH01000415">
    <property type="protein sequence ID" value="MQL78728.1"/>
    <property type="molecule type" value="Genomic_DNA"/>
</dbReference>
<keyword evidence="3" id="KW-1185">Reference proteome</keyword>
<protein>
    <submittedName>
        <fullName evidence="2">Uncharacterized protein</fullName>
    </submittedName>
</protein>
<feature type="compositionally biased region" description="Basic and acidic residues" evidence="1">
    <location>
        <begin position="1"/>
        <end position="14"/>
    </location>
</feature>
<name>A0A843U544_COLES</name>
<reference evidence="2" key="1">
    <citation type="submission" date="2017-07" db="EMBL/GenBank/DDBJ databases">
        <title>Taro Niue Genome Assembly and Annotation.</title>
        <authorList>
            <person name="Atibalentja N."/>
            <person name="Keating K."/>
            <person name="Fields C.J."/>
        </authorList>
    </citation>
    <scope>NUCLEOTIDE SEQUENCE</scope>
    <source>
        <strain evidence="2">Niue_2</strain>
        <tissue evidence="2">Leaf</tissue>
    </source>
</reference>
<feature type="compositionally biased region" description="Basic and acidic residues" evidence="1">
    <location>
        <begin position="83"/>
        <end position="107"/>
    </location>
</feature>
<feature type="region of interest" description="Disordered" evidence="1">
    <location>
        <begin position="1"/>
        <end position="43"/>
    </location>
</feature>
<dbReference type="Proteomes" id="UP000652761">
    <property type="component" value="Unassembled WGS sequence"/>
</dbReference>
<evidence type="ECO:0000313" key="3">
    <source>
        <dbReference type="Proteomes" id="UP000652761"/>
    </source>
</evidence>
<dbReference type="AlphaFoldDB" id="A0A843U544"/>
<sequence>MDREPEEKGGKTDMKWSNNFKEPGRGGSNYNQTETMDGERTAGGGLGVVGCGLLQMLGDSTERTHREKPGGRGHLGCGGEGAADGHGEGEEKGEGVMERVDESDKAAAEGGRLAV</sequence>
<feature type="compositionally biased region" description="Gly residues" evidence="1">
    <location>
        <begin position="72"/>
        <end position="82"/>
    </location>
</feature>
<feature type="region of interest" description="Disordered" evidence="1">
    <location>
        <begin position="62"/>
        <end position="115"/>
    </location>
</feature>